<organism evidence="1 2">
    <name type="scientific">Desulfotruncus arcticus DSM 17038</name>
    <dbReference type="NCBI Taxonomy" id="1121424"/>
    <lineage>
        <taxon>Bacteria</taxon>
        <taxon>Bacillati</taxon>
        <taxon>Bacillota</taxon>
        <taxon>Clostridia</taxon>
        <taxon>Eubacteriales</taxon>
        <taxon>Desulfallaceae</taxon>
        <taxon>Desulfotruncus</taxon>
    </lineage>
</organism>
<name>A0A1I2QLT9_9FIRM</name>
<protein>
    <submittedName>
        <fullName evidence="1">Uncharacterized protein</fullName>
    </submittedName>
</protein>
<dbReference type="Proteomes" id="UP000199337">
    <property type="component" value="Unassembled WGS sequence"/>
</dbReference>
<dbReference type="RefSeq" id="WP_092469773.1">
    <property type="nucleotide sequence ID" value="NZ_FOOX01000003.1"/>
</dbReference>
<evidence type="ECO:0000313" key="1">
    <source>
        <dbReference type="EMBL" id="SFG28279.1"/>
    </source>
</evidence>
<reference evidence="2" key="1">
    <citation type="submission" date="2016-10" db="EMBL/GenBank/DDBJ databases">
        <authorList>
            <person name="Varghese N."/>
            <person name="Submissions S."/>
        </authorList>
    </citation>
    <scope>NUCLEOTIDE SEQUENCE [LARGE SCALE GENOMIC DNA]</scope>
    <source>
        <strain evidence="2">DSM 17038</strain>
    </source>
</reference>
<keyword evidence="2" id="KW-1185">Reference proteome</keyword>
<sequence>MFELGVKFCGNCNPVINSKEILAKLSMLMPECKFTAPGADVAALLILSGCEADCATRPDFDVKTIVVAGLSVDLFPCPEEQIPNLVAKKLIAIKDKMVN</sequence>
<dbReference type="EMBL" id="FOOX01000003">
    <property type="protein sequence ID" value="SFG28279.1"/>
    <property type="molecule type" value="Genomic_DNA"/>
</dbReference>
<accession>A0A1I2QLT9</accession>
<evidence type="ECO:0000313" key="2">
    <source>
        <dbReference type="Proteomes" id="UP000199337"/>
    </source>
</evidence>
<proteinExistence type="predicted"/>
<dbReference type="AlphaFoldDB" id="A0A1I2QLT9"/>
<dbReference type="OrthoDB" id="9801625at2"/>
<gene>
    <name evidence="1" type="ORF">SAMN05660649_01262</name>
</gene>
<dbReference type="STRING" id="341036.SAMN05660649_01262"/>